<comment type="caution">
    <text evidence="1">The sequence shown here is derived from an EMBL/GenBank/DDBJ whole genome shotgun (WGS) entry which is preliminary data.</text>
</comment>
<sequence length="132" mass="14881">MDEIIEQLVSINKLKLCVAILLCNPATQITCLQAENLTPYKYFISLITKNKLYKSHSNHEGYVANGMHLQGECSANIPIYMSQSAGAKHDWAYESLELHKKGLGVRYITTNADLGTYDAVLKLYSKVNWKKV</sequence>
<dbReference type="Proteomes" id="UP001217089">
    <property type="component" value="Unassembled WGS sequence"/>
</dbReference>
<proteinExistence type="predicted"/>
<name>A0ABQ9G2D3_TEGGR</name>
<organism evidence="1 2">
    <name type="scientific">Tegillarca granosa</name>
    <name type="common">Malaysian cockle</name>
    <name type="synonym">Anadara granosa</name>
    <dbReference type="NCBI Taxonomy" id="220873"/>
    <lineage>
        <taxon>Eukaryota</taxon>
        <taxon>Metazoa</taxon>
        <taxon>Spiralia</taxon>
        <taxon>Lophotrochozoa</taxon>
        <taxon>Mollusca</taxon>
        <taxon>Bivalvia</taxon>
        <taxon>Autobranchia</taxon>
        <taxon>Pteriomorphia</taxon>
        <taxon>Arcoida</taxon>
        <taxon>Arcoidea</taxon>
        <taxon>Arcidae</taxon>
        <taxon>Tegillarca</taxon>
    </lineage>
</organism>
<gene>
    <name evidence="1" type="ORF">KUTeg_000609</name>
</gene>
<keyword evidence="2" id="KW-1185">Reference proteome</keyword>
<accession>A0ABQ9G2D3</accession>
<reference evidence="1 2" key="1">
    <citation type="submission" date="2022-12" db="EMBL/GenBank/DDBJ databases">
        <title>Chromosome-level genome of Tegillarca granosa.</title>
        <authorList>
            <person name="Kim J."/>
        </authorList>
    </citation>
    <scope>NUCLEOTIDE SEQUENCE [LARGE SCALE GENOMIC DNA]</scope>
    <source>
        <strain evidence="1">Teg-2019</strain>
        <tissue evidence="1">Adductor muscle</tissue>
    </source>
</reference>
<evidence type="ECO:0000313" key="1">
    <source>
        <dbReference type="EMBL" id="KAJ8322138.1"/>
    </source>
</evidence>
<dbReference type="EMBL" id="JARBDR010000018">
    <property type="protein sequence ID" value="KAJ8322138.1"/>
    <property type="molecule type" value="Genomic_DNA"/>
</dbReference>
<protein>
    <submittedName>
        <fullName evidence="1">Uncharacterized protein</fullName>
    </submittedName>
</protein>
<evidence type="ECO:0000313" key="2">
    <source>
        <dbReference type="Proteomes" id="UP001217089"/>
    </source>
</evidence>